<organism evidence="1 2">
    <name type="scientific">Allosphingosinicella ginsenosidimutans</name>
    <dbReference type="NCBI Taxonomy" id="1176539"/>
    <lineage>
        <taxon>Bacteria</taxon>
        <taxon>Pseudomonadati</taxon>
        <taxon>Pseudomonadota</taxon>
        <taxon>Alphaproteobacteria</taxon>
        <taxon>Sphingomonadales</taxon>
        <taxon>Sphingomonadaceae</taxon>
        <taxon>Allosphingosinicella</taxon>
    </lineage>
</organism>
<evidence type="ECO:0000313" key="1">
    <source>
        <dbReference type="EMBL" id="TXC62502.1"/>
    </source>
</evidence>
<proteinExistence type="predicted"/>
<dbReference type="InterPro" id="IPR010836">
    <property type="entry name" value="SapC"/>
</dbReference>
<dbReference type="Pfam" id="PF07277">
    <property type="entry name" value="SapC"/>
    <property type="match status" value="1"/>
</dbReference>
<dbReference type="EMBL" id="VOQQ01000001">
    <property type="protein sequence ID" value="TXC62502.1"/>
    <property type="molecule type" value="Genomic_DNA"/>
</dbReference>
<dbReference type="AlphaFoldDB" id="A0A5C6TPQ5"/>
<keyword evidence="2" id="KW-1185">Reference proteome</keyword>
<protein>
    <submittedName>
        <fullName evidence="1">SapC family protein</fullName>
    </submittedName>
</protein>
<accession>A0A5C6TPQ5</accession>
<dbReference type="OrthoDB" id="9806524at2"/>
<reference evidence="1 2" key="1">
    <citation type="journal article" date="2015" name="J. Microbiol.">
        <title>Sphingosinicella ginsenosidimutans sp. nov., with ginsenoside converting activity.</title>
        <authorList>
            <person name="Kim J.K."/>
            <person name="Kang M.S."/>
            <person name="Park S.C."/>
            <person name="Kim K.M."/>
            <person name="Choi K."/>
            <person name="Yoon M.H."/>
            <person name="Im W.T."/>
        </authorList>
    </citation>
    <scope>NUCLEOTIDE SEQUENCE [LARGE SCALE GENOMIC DNA]</scope>
    <source>
        <strain evidence="1 2">BS-11</strain>
    </source>
</reference>
<gene>
    <name evidence="1" type="ORF">FRZ32_01815</name>
</gene>
<dbReference type="Proteomes" id="UP000321249">
    <property type="component" value="Unassembled WGS sequence"/>
</dbReference>
<evidence type="ECO:0000313" key="2">
    <source>
        <dbReference type="Proteomes" id="UP000321249"/>
    </source>
</evidence>
<comment type="caution">
    <text evidence="1">The sequence shown here is derived from an EMBL/GenBank/DDBJ whole genome shotgun (WGS) entry which is preliminary data.</text>
</comment>
<dbReference type="RefSeq" id="WP_147041890.1">
    <property type="nucleotide sequence ID" value="NZ_BAABIR010000001.1"/>
</dbReference>
<sequence>MATQPPASMPVLYTRLEPLSSTMHANFKHRALETAPHLVKINAVPLTIDEFAVTQRFMPIVFAASQVPVPIALMGLNEGVNVFVDDDGKPYAPFYVPAYVRRFPYLLARMNPDNQELTLCFDAESGLVAPSEEGDPLFEDGKPTEGLNNILKFCEEFEVAANRTEQFARELLDLDLLIDGEVAIDPPGARQPFIYRGFRMVDEQKFRDLPGDKLRKMSESGMLPLIVAHLFSLGLMREIFTRQVDQGKVPNFAENMAPAAA</sequence>
<name>A0A5C6TPQ5_9SPHN</name>